<gene>
    <name evidence="1" type="ORF">QE412_003465</name>
</gene>
<comment type="caution">
    <text evidence="1">The sequence shown here is derived from an EMBL/GenBank/DDBJ whole genome shotgun (WGS) entry which is preliminary data.</text>
</comment>
<name>A0ABU0U0Z3_MICTR</name>
<evidence type="ECO:0000313" key="1">
    <source>
        <dbReference type="EMBL" id="MDQ1124892.1"/>
    </source>
</evidence>
<reference evidence="1 2" key="1">
    <citation type="submission" date="2023-07" db="EMBL/GenBank/DDBJ databases">
        <title>Functional and genomic diversity of the sorghum phyllosphere microbiome.</title>
        <authorList>
            <person name="Shade A."/>
        </authorList>
    </citation>
    <scope>NUCLEOTIDE SEQUENCE [LARGE SCALE GENOMIC DNA]</scope>
    <source>
        <strain evidence="1 2">SORGH_AS_1207</strain>
    </source>
</reference>
<proteinExistence type="predicted"/>
<protein>
    <submittedName>
        <fullName evidence="1">Uncharacterized protein</fullName>
    </submittedName>
</protein>
<sequence length="130" mass="13832">MMSAAIGNVNRAMHRGVVQLVSTFLEDAGLPATPKPFLARGSKISDALAAGLENGLDGDVRGLDGIYVNVTSRQDFRPWDDLDRARVGADITGKPVAAFCQWRSGRSVGDSLVVLSLTDFAKLLRSSSTP</sequence>
<organism evidence="1 2">
    <name type="scientific">Microbacterium trichothecenolyticum</name>
    <name type="common">Aureobacterium trichothecenolyticum</name>
    <dbReference type="NCBI Taxonomy" id="69370"/>
    <lineage>
        <taxon>Bacteria</taxon>
        <taxon>Bacillati</taxon>
        <taxon>Actinomycetota</taxon>
        <taxon>Actinomycetes</taxon>
        <taxon>Micrococcales</taxon>
        <taxon>Microbacteriaceae</taxon>
        <taxon>Microbacterium</taxon>
    </lineage>
</organism>
<keyword evidence="2" id="KW-1185">Reference proteome</keyword>
<evidence type="ECO:0000313" key="2">
    <source>
        <dbReference type="Proteomes" id="UP001226691"/>
    </source>
</evidence>
<dbReference type="EMBL" id="JAUTBF010000001">
    <property type="protein sequence ID" value="MDQ1124892.1"/>
    <property type="molecule type" value="Genomic_DNA"/>
</dbReference>
<dbReference type="Proteomes" id="UP001226691">
    <property type="component" value="Unassembled WGS sequence"/>
</dbReference>
<accession>A0ABU0U0Z3</accession>